<organism evidence="1 2">
    <name type="scientific">Streptomyces finlayi</name>
    <dbReference type="NCBI Taxonomy" id="67296"/>
    <lineage>
        <taxon>Bacteria</taxon>
        <taxon>Bacillati</taxon>
        <taxon>Actinomycetota</taxon>
        <taxon>Actinomycetes</taxon>
        <taxon>Kitasatosporales</taxon>
        <taxon>Streptomycetaceae</taxon>
        <taxon>Streptomyces</taxon>
    </lineage>
</organism>
<accession>A0A918WUQ2</accession>
<dbReference type="EMBL" id="BMVC01000002">
    <property type="protein sequence ID" value="GHC84683.1"/>
    <property type="molecule type" value="Genomic_DNA"/>
</dbReference>
<sequence>MSTSLTDAHLDGHDFTARPLGVAPDGSKFPTGSAASCSCGWEGDIEHALGRGAFPLQEADEAAAREWQRDHVAALRAATATRAEADAMRAVVAALRTMIDEDRPLAALDLIRIGGGEFSPLAREAALRATYLDNSWTDIGRALGISRQAAWEKYGKR</sequence>
<comment type="caution">
    <text evidence="1">The sequence shown here is derived from an EMBL/GenBank/DDBJ whole genome shotgun (WGS) entry which is preliminary data.</text>
</comment>
<dbReference type="Proteomes" id="UP000638353">
    <property type="component" value="Unassembled WGS sequence"/>
</dbReference>
<name>A0A918WUQ2_9ACTN</name>
<evidence type="ECO:0000313" key="1">
    <source>
        <dbReference type="EMBL" id="GHC84683.1"/>
    </source>
</evidence>
<gene>
    <name evidence="1" type="ORF">GCM10010334_14840</name>
</gene>
<dbReference type="RefSeq" id="WP_189822651.1">
    <property type="nucleotide sequence ID" value="NZ_BMVC01000002.1"/>
</dbReference>
<protein>
    <submittedName>
        <fullName evidence="1">Uncharacterized protein</fullName>
    </submittedName>
</protein>
<reference evidence="1" key="2">
    <citation type="submission" date="2020-09" db="EMBL/GenBank/DDBJ databases">
        <authorList>
            <person name="Sun Q."/>
            <person name="Ohkuma M."/>
        </authorList>
    </citation>
    <scope>NUCLEOTIDE SEQUENCE</scope>
    <source>
        <strain evidence="1">JCM 4637</strain>
    </source>
</reference>
<reference evidence="1" key="1">
    <citation type="journal article" date="2014" name="Int. J. Syst. Evol. Microbiol.">
        <title>Complete genome sequence of Corynebacterium casei LMG S-19264T (=DSM 44701T), isolated from a smear-ripened cheese.</title>
        <authorList>
            <consortium name="US DOE Joint Genome Institute (JGI-PGF)"/>
            <person name="Walter F."/>
            <person name="Albersmeier A."/>
            <person name="Kalinowski J."/>
            <person name="Ruckert C."/>
        </authorList>
    </citation>
    <scope>NUCLEOTIDE SEQUENCE</scope>
    <source>
        <strain evidence="1">JCM 4637</strain>
    </source>
</reference>
<evidence type="ECO:0000313" key="2">
    <source>
        <dbReference type="Proteomes" id="UP000638353"/>
    </source>
</evidence>
<proteinExistence type="predicted"/>
<dbReference type="AlphaFoldDB" id="A0A918WUQ2"/>